<dbReference type="Gene3D" id="3.30.430.10">
    <property type="entry name" value="Killer Toxin P4, subunit A"/>
    <property type="match status" value="1"/>
</dbReference>
<evidence type="ECO:0000256" key="1">
    <source>
        <dbReference type="SAM" id="SignalP"/>
    </source>
</evidence>
<dbReference type="InterPro" id="IPR011329">
    <property type="entry name" value="Killer_tox_Kp4/SMK"/>
</dbReference>
<name>A0A2V1DW25_9PLEO</name>
<feature type="domain" description="Killer toxin Kp4" evidence="2">
    <location>
        <begin position="39"/>
        <end position="152"/>
    </location>
</feature>
<dbReference type="GO" id="GO:0005576">
    <property type="term" value="C:extracellular region"/>
    <property type="evidence" value="ECO:0007669"/>
    <property type="project" value="InterPro"/>
</dbReference>
<protein>
    <recommendedName>
        <fullName evidence="2">Killer toxin Kp4 domain-containing protein</fullName>
    </recommendedName>
</protein>
<organism evidence="3 4">
    <name type="scientific">Periconia macrospinosa</name>
    <dbReference type="NCBI Taxonomy" id="97972"/>
    <lineage>
        <taxon>Eukaryota</taxon>
        <taxon>Fungi</taxon>
        <taxon>Dikarya</taxon>
        <taxon>Ascomycota</taxon>
        <taxon>Pezizomycotina</taxon>
        <taxon>Dothideomycetes</taxon>
        <taxon>Pleosporomycetidae</taxon>
        <taxon>Pleosporales</taxon>
        <taxon>Massarineae</taxon>
        <taxon>Periconiaceae</taxon>
        <taxon>Periconia</taxon>
    </lineage>
</organism>
<keyword evidence="4" id="KW-1185">Reference proteome</keyword>
<evidence type="ECO:0000259" key="2">
    <source>
        <dbReference type="Pfam" id="PF09044"/>
    </source>
</evidence>
<keyword evidence="1" id="KW-0732">Signal</keyword>
<feature type="signal peptide" evidence="1">
    <location>
        <begin position="1"/>
        <end position="19"/>
    </location>
</feature>
<dbReference type="Proteomes" id="UP000244855">
    <property type="component" value="Unassembled WGS sequence"/>
</dbReference>
<evidence type="ECO:0000313" key="4">
    <source>
        <dbReference type="Proteomes" id="UP000244855"/>
    </source>
</evidence>
<dbReference type="InterPro" id="IPR015131">
    <property type="entry name" value="Killer_tox_Kp4"/>
</dbReference>
<dbReference type="EMBL" id="KZ805357">
    <property type="protein sequence ID" value="PVI01465.1"/>
    <property type="molecule type" value="Genomic_DNA"/>
</dbReference>
<evidence type="ECO:0000313" key="3">
    <source>
        <dbReference type="EMBL" id="PVI01465.1"/>
    </source>
</evidence>
<proteinExistence type="predicted"/>
<dbReference type="SUPFAM" id="SSF55221">
    <property type="entry name" value="Yeast killer toxins"/>
    <property type="match status" value="1"/>
</dbReference>
<accession>A0A2V1DW25</accession>
<sequence>MSIFLKFFIGFCAVNLVATFPTDLETNSTGGTYPEISRKHKGINCLGSQFCDMWFAGKEQSHLEDLADVIHRIPDDRRYEDGQHIACHVWRDLEGPLGIWQKCAFFQKTKGRVLNGRLAKRKVDELVVEGCGSAPIEPSGDVYDGELTINYVAKTCPGLGFGDRGICLGP</sequence>
<reference evidence="3 4" key="1">
    <citation type="journal article" date="2018" name="Sci. Rep.">
        <title>Comparative genomics provides insights into the lifestyle and reveals functional heterogeneity of dark septate endophytic fungi.</title>
        <authorList>
            <person name="Knapp D.G."/>
            <person name="Nemeth J.B."/>
            <person name="Barry K."/>
            <person name="Hainaut M."/>
            <person name="Henrissat B."/>
            <person name="Johnson J."/>
            <person name="Kuo A."/>
            <person name="Lim J.H.P."/>
            <person name="Lipzen A."/>
            <person name="Nolan M."/>
            <person name="Ohm R.A."/>
            <person name="Tamas L."/>
            <person name="Grigoriev I.V."/>
            <person name="Spatafora J.W."/>
            <person name="Nagy L.G."/>
            <person name="Kovacs G.M."/>
        </authorList>
    </citation>
    <scope>NUCLEOTIDE SEQUENCE [LARGE SCALE GENOMIC DNA]</scope>
    <source>
        <strain evidence="3 4">DSE2036</strain>
    </source>
</reference>
<dbReference type="STRING" id="97972.A0A2V1DW25"/>
<dbReference type="Pfam" id="PF09044">
    <property type="entry name" value="Kp4"/>
    <property type="match status" value="1"/>
</dbReference>
<dbReference type="AlphaFoldDB" id="A0A2V1DW25"/>
<gene>
    <name evidence="3" type="ORF">DM02DRAFT_627646</name>
</gene>
<feature type="chain" id="PRO_5016052767" description="Killer toxin Kp4 domain-containing protein" evidence="1">
    <location>
        <begin position="20"/>
        <end position="170"/>
    </location>
</feature>
<dbReference type="OrthoDB" id="4177994at2759"/>